<evidence type="ECO:0000256" key="5">
    <source>
        <dbReference type="ARBA" id="ARBA00023224"/>
    </source>
</evidence>
<dbReference type="InterPro" id="IPR001770">
    <property type="entry name" value="G-protein_gamma"/>
</dbReference>
<accession>A0A068WFM8</accession>
<keyword evidence="3" id="KW-1003">Cell membrane</keyword>
<evidence type="ECO:0000313" key="7">
    <source>
        <dbReference type="EMBL" id="CDS18896.1"/>
    </source>
</evidence>
<evidence type="ECO:0000313" key="9">
    <source>
        <dbReference type="WBParaSite" id="EgrG_000674600"/>
    </source>
</evidence>
<dbReference type="SUPFAM" id="SSF48670">
    <property type="entry name" value="Transducin (heterotrimeric G protein), gamma chain"/>
    <property type="match status" value="1"/>
</dbReference>
<comment type="subcellular location">
    <subcellularLocation>
        <location evidence="1">Cell membrane</location>
    </subcellularLocation>
</comment>
<dbReference type="Proteomes" id="UP000492820">
    <property type="component" value="Unassembled WGS sequence"/>
</dbReference>
<dbReference type="InterPro" id="IPR015898">
    <property type="entry name" value="G-protein_gamma-like_dom"/>
</dbReference>
<dbReference type="EMBL" id="LK028578">
    <property type="protein sequence ID" value="CDS18896.1"/>
    <property type="molecule type" value="Genomic_DNA"/>
</dbReference>
<sequence length="67" mass="7999">MVRRQDVELKREEVRALKIHARVKPINLSKTLFELVQYITQRERNDPLLFPPKDNPFREKKIACAVL</sequence>
<feature type="domain" description="G protein gamma" evidence="6">
    <location>
        <begin position="3"/>
        <end position="67"/>
    </location>
</feature>
<dbReference type="SMART" id="SM00224">
    <property type="entry name" value="GGL"/>
    <property type="match status" value="1"/>
</dbReference>
<dbReference type="GO" id="GO:0005834">
    <property type="term" value="C:heterotrimeric G-protein complex"/>
    <property type="evidence" value="ECO:0007669"/>
    <property type="project" value="InterPro"/>
</dbReference>
<dbReference type="PANTHER" id="PTHR13809">
    <property type="entry name" value="GUANINE NUCLEOTIDE-BINDING PROTEIN GAMMA SUBUNIT"/>
    <property type="match status" value="1"/>
</dbReference>
<organism evidence="7">
    <name type="scientific">Echinococcus granulosus</name>
    <name type="common">Hydatid tapeworm</name>
    <dbReference type="NCBI Taxonomy" id="6210"/>
    <lineage>
        <taxon>Eukaryota</taxon>
        <taxon>Metazoa</taxon>
        <taxon>Spiralia</taxon>
        <taxon>Lophotrochozoa</taxon>
        <taxon>Platyhelminthes</taxon>
        <taxon>Cestoda</taxon>
        <taxon>Eucestoda</taxon>
        <taxon>Cyclophyllidea</taxon>
        <taxon>Taeniidae</taxon>
        <taxon>Echinococcus</taxon>
        <taxon>Echinococcus granulosus group</taxon>
    </lineage>
</organism>
<reference evidence="7" key="2">
    <citation type="submission" date="2014-06" db="EMBL/GenBank/DDBJ databases">
        <authorList>
            <person name="Aslett M."/>
        </authorList>
    </citation>
    <scope>NUCLEOTIDE SEQUENCE</scope>
</reference>
<gene>
    <name evidence="7" type="ORF">EgrG_000674600</name>
</gene>
<evidence type="ECO:0000256" key="1">
    <source>
        <dbReference type="ARBA" id="ARBA00004236"/>
    </source>
</evidence>
<dbReference type="WBParaSite" id="EgrG_000674600">
    <property type="protein sequence ID" value="EgrG_000674600"/>
    <property type="gene ID" value="EgrG_000674600"/>
</dbReference>
<dbReference type="GO" id="GO:0031681">
    <property type="term" value="F:G-protein beta-subunit binding"/>
    <property type="evidence" value="ECO:0007669"/>
    <property type="project" value="InterPro"/>
</dbReference>
<keyword evidence="4" id="KW-0472">Membrane</keyword>
<dbReference type="PROSITE" id="PS50058">
    <property type="entry name" value="G_PROTEIN_GAMMA"/>
    <property type="match status" value="1"/>
</dbReference>
<comment type="similarity">
    <text evidence="2">Belongs to the G protein gamma family.</text>
</comment>
<dbReference type="Gene3D" id="4.10.260.10">
    <property type="entry name" value="Transducin (heterotrimeric G protein), gamma chain"/>
    <property type="match status" value="1"/>
</dbReference>
<dbReference type="InterPro" id="IPR036284">
    <property type="entry name" value="GGL_sf"/>
</dbReference>
<name>A0A068WFM8_ECHGR</name>
<evidence type="ECO:0000256" key="2">
    <source>
        <dbReference type="ARBA" id="ARBA00007431"/>
    </source>
</evidence>
<proteinExistence type="inferred from homology"/>
<reference evidence="7 8" key="1">
    <citation type="journal article" date="2013" name="Nature">
        <title>The genomes of four tapeworm species reveal adaptations to parasitism.</title>
        <authorList>
            <person name="Tsai I.J."/>
            <person name="Zarowiecki M."/>
            <person name="Holroyd N."/>
            <person name="Garciarrubio A."/>
            <person name="Sanchez-Flores A."/>
            <person name="Brooks K.L."/>
            <person name="Tracey A."/>
            <person name="Bobes R.J."/>
            <person name="Fragoso G."/>
            <person name="Sciutto E."/>
            <person name="Aslett M."/>
            <person name="Beasley H."/>
            <person name="Bennett H.M."/>
            <person name="Cai J."/>
            <person name="Camicia F."/>
            <person name="Clark R."/>
            <person name="Cucher M."/>
            <person name="De Silva N."/>
            <person name="Day T.A."/>
            <person name="Deplazes P."/>
            <person name="Estrada K."/>
            <person name="Fernandez C."/>
            <person name="Holland P.W."/>
            <person name="Hou J."/>
            <person name="Hu S."/>
            <person name="Huckvale T."/>
            <person name="Hung S.S."/>
            <person name="Kamenetzky L."/>
            <person name="Keane J.A."/>
            <person name="Kiss F."/>
            <person name="Koziol U."/>
            <person name="Lambert O."/>
            <person name="Liu K."/>
            <person name="Luo X."/>
            <person name="Luo Y."/>
            <person name="Macchiaroli N."/>
            <person name="Nichol S."/>
            <person name="Paps J."/>
            <person name="Parkinson J."/>
            <person name="Pouchkina-Stantcheva N."/>
            <person name="Riddiford N."/>
            <person name="Rosenzvit M."/>
            <person name="Salinas G."/>
            <person name="Wasmuth J.D."/>
            <person name="Zamanian M."/>
            <person name="Zheng Y."/>
            <person name="Cai X."/>
            <person name="Soberon X."/>
            <person name="Olson P.D."/>
            <person name="Laclette J.P."/>
            <person name="Brehm K."/>
            <person name="Berriman M."/>
            <person name="Garciarrubio A."/>
            <person name="Bobes R.J."/>
            <person name="Fragoso G."/>
            <person name="Sanchez-Flores A."/>
            <person name="Estrada K."/>
            <person name="Cevallos M.A."/>
            <person name="Morett E."/>
            <person name="Gonzalez V."/>
            <person name="Portillo T."/>
            <person name="Ochoa-Leyva A."/>
            <person name="Jose M.V."/>
            <person name="Sciutto E."/>
            <person name="Landa A."/>
            <person name="Jimenez L."/>
            <person name="Valdes V."/>
            <person name="Carrero J.C."/>
            <person name="Larralde C."/>
            <person name="Morales-Montor J."/>
            <person name="Limon-Lason J."/>
            <person name="Soberon X."/>
            <person name="Laclette J.P."/>
        </authorList>
    </citation>
    <scope>NUCLEOTIDE SEQUENCE [LARGE SCALE GENOMIC DNA]</scope>
</reference>
<evidence type="ECO:0000313" key="8">
    <source>
        <dbReference type="Proteomes" id="UP000492820"/>
    </source>
</evidence>
<dbReference type="SMART" id="SM01224">
    <property type="entry name" value="G_gamma"/>
    <property type="match status" value="1"/>
</dbReference>
<dbReference type="Pfam" id="PF00631">
    <property type="entry name" value="G-gamma"/>
    <property type="match status" value="1"/>
</dbReference>
<reference evidence="9" key="3">
    <citation type="submission" date="2020-10" db="UniProtKB">
        <authorList>
            <consortium name="WormBaseParasite"/>
        </authorList>
    </citation>
    <scope>IDENTIFICATION</scope>
</reference>
<protein>
    <submittedName>
        <fullName evidence="7 9">Guanine nucleotide binding protein</fullName>
    </submittedName>
</protein>
<dbReference type="GO" id="GO:0007186">
    <property type="term" value="P:G protein-coupled receptor signaling pathway"/>
    <property type="evidence" value="ECO:0007669"/>
    <property type="project" value="InterPro"/>
</dbReference>
<evidence type="ECO:0000259" key="6">
    <source>
        <dbReference type="PROSITE" id="PS50058"/>
    </source>
</evidence>
<evidence type="ECO:0000256" key="3">
    <source>
        <dbReference type="ARBA" id="ARBA00022475"/>
    </source>
</evidence>
<dbReference type="AlphaFoldDB" id="A0A068WFM8"/>
<evidence type="ECO:0000256" key="4">
    <source>
        <dbReference type="ARBA" id="ARBA00023136"/>
    </source>
</evidence>
<keyword evidence="5" id="KW-0807">Transducer</keyword>